<feature type="repeat" description="TPR" evidence="3">
    <location>
        <begin position="190"/>
        <end position="223"/>
    </location>
</feature>
<dbReference type="InterPro" id="IPR019734">
    <property type="entry name" value="TPR_rpt"/>
</dbReference>
<dbReference type="PANTHER" id="PTHR15704">
    <property type="entry name" value="SUPERKILLER 3 PROTEIN-RELATED"/>
    <property type="match status" value="1"/>
</dbReference>
<dbReference type="Gene3D" id="1.25.40.10">
    <property type="entry name" value="Tetratricopeptide repeat domain"/>
    <property type="match status" value="4"/>
</dbReference>
<dbReference type="AlphaFoldDB" id="A0A6J0KFN2"/>
<evidence type="ECO:0000256" key="2">
    <source>
        <dbReference type="ARBA" id="ARBA00022803"/>
    </source>
</evidence>
<dbReference type="InterPro" id="IPR011990">
    <property type="entry name" value="TPR-like_helical_dom_sf"/>
</dbReference>
<dbReference type="Pfam" id="PF07719">
    <property type="entry name" value="TPR_2"/>
    <property type="match status" value="1"/>
</dbReference>
<organism evidence="4 5">
    <name type="scientific">Raphanus sativus</name>
    <name type="common">Radish</name>
    <name type="synonym">Raphanus raphanistrum var. sativus</name>
    <dbReference type="NCBI Taxonomy" id="3726"/>
    <lineage>
        <taxon>Eukaryota</taxon>
        <taxon>Viridiplantae</taxon>
        <taxon>Streptophyta</taxon>
        <taxon>Embryophyta</taxon>
        <taxon>Tracheophyta</taxon>
        <taxon>Spermatophyta</taxon>
        <taxon>Magnoliopsida</taxon>
        <taxon>eudicotyledons</taxon>
        <taxon>Gunneridae</taxon>
        <taxon>Pentapetalae</taxon>
        <taxon>rosids</taxon>
        <taxon>malvids</taxon>
        <taxon>Brassicales</taxon>
        <taxon>Brassicaceae</taxon>
        <taxon>Brassiceae</taxon>
        <taxon>Raphanus</taxon>
    </lineage>
</organism>
<dbReference type="SMART" id="SM00028">
    <property type="entry name" value="TPR"/>
    <property type="match status" value="8"/>
</dbReference>
<keyword evidence="2 3" id="KW-0802">TPR repeat</keyword>
<name>A0A6J0KFN2_RAPSA</name>
<evidence type="ECO:0000256" key="1">
    <source>
        <dbReference type="ARBA" id="ARBA00022737"/>
    </source>
</evidence>
<dbReference type="RefSeq" id="XP_018445854.1">
    <property type="nucleotide sequence ID" value="XM_018590352.2"/>
</dbReference>
<protein>
    <submittedName>
        <fullName evidence="5">Tetratricopeptide repeat protein SKI3 isoform X1</fullName>
    </submittedName>
</protein>
<evidence type="ECO:0000313" key="5">
    <source>
        <dbReference type="RefSeq" id="XP_018445854.1"/>
    </source>
</evidence>
<reference evidence="5" key="2">
    <citation type="submission" date="2025-08" db="UniProtKB">
        <authorList>
            <consortium name="RefSeq"/>
        </authorList>
    </citation>
    <scope>IDENTIFICATION</scope>
    <source>
        <tissue evidence="5">Leaf</tissue>
    </source>
</reference>
<dbReference type="InterPro" id="IPR039226">
    <property type="entry name" value="Ski3/TTC37"/>
</dbReference>
<keyword evidence="1" id="KW-0677">Repeat</keyword>
<evidence type="ECO:0000256" key="3">
    <source>
        <dbReference type="PROSITE-ProRule" id="PRU00339"/>
    </source>
</evidence>
<feature type="repeat" description="TPR" evidence="3">
    <location>
        <begin position="416"/>
        <end position="449"/>
    </location>
</feature>
<dbReference type="PANTHER" id="PTHR15704:SF7">
    <property type="entry name" value="SUPERKILLER COMPLEX PROTEIN 3"/>
    <property type="match status" value="1"/>
</dbReference>
<dbReference type="GeneID" id="108817619"/>
<dbReference type="OrthoDB" id="421075at2759"/>
<gene>
    <name evidence="5" type="primary">LOC108817619</name>
</gene>
<dbReference type="PROSITE" id="PS50005">
    <property type="entry name" value="TPR"/>
    <property type="match status" value="3"/>
</dbReference>
<evidence type="ECO:0000313" key="4">
    <source>
        <dbReference type="Proteomes" id="UP000504610"/>
    </source>
</evidence>
<feature type="repeat" description="TPR" evidence="3">
    <location>
        <begin position="156"/>
        <end position="189"/>
    </location>
</feature>
<keyword evidence="4" id="KW-1185">Reference proteome</keyword>
<accession>A0A6J0KFN2</accession>
<dbReference type="GO" id="GO:0055087">
    <property type="term" value="C:Ski complex"/>
    <property type="evidence" value="ECO:0007669"/>
    <property type="project" value="InterPro"/>
</dbReference>
<dbReference type="Proteomes" id="UP000504610">
    <property type="component" value="Chromosome 7"/>
</dbReference>
<dbReference type="KEGG" id="rsz:108817619"/>
<proteinExistence type="predicted"/>
<sequence length="1174" mass="129649">MELEQLEKSVEANPNDPSLQFQLGLYLWDNGGDNSEKAAEHFVLSAKLNPDNAAAFKYLGHYYSRVTLDRNRAAKCYQRAVLLNPNDSESGEALCDLLDGQGKEILEAAVCRDASEKSPKAFWAFCRLGYIQLHQKKWSEAVQSLQHAIRGYPTVSDLWEALGLAYQRLGMFTAAIKAYGRAIELDETKIFALVESANIFLMLGSYRKGVELFEQALKISPQNISVLYGLASGLLSWSKECIDLGAFGWAASLLEDARKAAEASTELASNMSSIWKLHGDIQLTYARCFPWSGGTENSEFTLKTFNDSILSWRSICYSAAFSAKSSYQRALHLAPWQANLYTDIAISSDLVSSLSDDSETSNSCSIRKLPEKMALGALFLECDNSEFWVALGCMSDNSALKLHALIRALHLDVSLAVAWAFMGQIFRESDEMKLAKQAFDCARSIDPTLALPWAGSADTYARESTSDEAFESCLRAAQISPLAEYQVGLAWLALLQGNISSPQIFACIEQAVQRTPDYPESHNLHGLVCEARHNYHTAIASYRLALAAMSVCPDNSVKSHAGKISINLVRSLSKAGRFKESVKECANLKSKGLLDAGGLQIYAFSLWKIGENDSALSVVRELAGSISTMEKTSIPFPISFICSLLYCISGPDSAITSIQKMPKDFFQSSKISFIVSAIHSLDQSDRLQSIVASTRSYITSQEEIVAMHYLIALSKLLKTGAGEFLGFEKGIAHLRKALHMYPHSNLLRNLLGYILLAGEGTKEVCAASRCCIINVSECGNKEGLKSALEVLGGGSVACNVIGNTAPRFSFPTCHCQSLNAPVLVVELQRFLHQEPWNSDVRYLLILNLMQKAREQRFPRQLCSAIESLISVALSDEACSKEGEYQKFQLLLCASEISLQKGNVAESIDHARKASSLSLPSSYLFLAHLQLCRAYAATGSTRNMQEEYRACLELKTDSNIGLICLKLIESQFDLEADTNLLEMMSLQESPSQEKSSWKEWMAVYSLALGLVSSGRKDFSSAEEFLAQACSLGNSESCLLLCHGAVCVELARQSNDSHFLSLAVTSLSKVQASSLTPLPIVYALLAQAHGSLGSKEKWKKNLRLEWFCWPPEMRPAEVYFQMHILARESEDRLEAASGIENCQTPEKWVLRAIHTNPSCMRYWNVLDKLDQQLPIS</sequence>
<reference evidence="4" key="1">
    <citation type="journal article" date="2019" name="Database">
        <title>The radish genome database (RadishGD): an integrated information resource for radish genomics.</title>
        <authorList>
            <person name="Yu H.J."/>
            <person name="Baek S."/>
            <person name="Lee Y.J."/>
            <person name="Cho A."/>
            <person name="Mun J.H."/>
        </authorList>
    </citation>
    <scope>NUCLEOTIDE SEQUENCE [LARGE SCALE GENOMIC DNA]</scope>
    <source>
        <strain evidence="4">cv. WK10039</strain>
    </source>
</reference>
<dbReference type="GO" id="GO:0006401">
    <property type="term" value="P:RNA catabolic process"/>
    <property type="evidence" value="ECO:0007669"/>
    <property type="project" value="InterPro"/>
</dbReference>
<dbReference type="InterPro" id="IPR013105">
    <property type="entry name" value="TPR_2"/>
</dbReference>
<dbReference type="SUPFAM" id="SSF48452">
    <property type="entry name" value="TPR-like"/>
    <property type="match status" value="3"/>
</dbReference>